<gene>
    <name evidence="1" type="ORF">DEBURN_LOCUS5574</name>
</gene>
<sequence>MSDSEYYIADEEDMSSVYSNDSITDNGSNNDINFEYEYLTKQQKTIQELFQLLGFISIDDIRILSGDTVAKALEKSCETIVKIRQDALLLFGFKTRAKKHPISNLQ</sequence>
<comment type="caution">
    <text evidence="1">The sequence shown here is derived from an EMBL/GenBank/DDBJ whole genome shotgun (WGS) entry which is preliminary data.</text>
</comment>
<evidence type="ECO:0000313" key="2">
    <source>
        <dbReference type="Proteomes" id="UP000789706"/>
    </source>
</evidence>
<proteinExistence type="predicted"/>
<reference evidence="1" key="1">
    <citation type="submission" date="2021-06" db="EMBL/GenBank/DDBJ databases">
        <authorList>
            <person name="Kallberg Y."/>
            <person name="Tangrot J."/>
            <person name="Rosling A."/>
        </authorList>
    </citation>
    <scope>NUCLEOTIDE SEQUENCE</scope>
    <source>
        <strain evidence="1">AZ414A</strain>
    </source>
</reference>
<keyword evidence="2" id="KW-1185">Reference proteome</keyword>
<dbReference type="AlphaFoldDB" id="A0A9N9A6G1"/>
<protein>
    <submittedName>
        <fullName evidence="1">4266_t:CDS:1</fullName>
    </submittedName>
</protein>
<evidence type="ECO:0000313" key="1">
    <source>
        <dbReference type="EMBL" id="CAG8519246.1"/>
    </source>
</evidence>
<dbReference type="EMBL" id="CAJVPK010000505">
    <property type="protein sequence ID" value="CAG8519246.1"/>
    <property type="molecule type" value="Genomic_DNA"/>
</dbReference>
<dbReference type="OrthoDB" id="2311426at2759"/>
<name>A0A9N9A6G1_9GLOM</name>
<organism evidence="1 2">
    <name type="scientific">Diversispora eburnea</name>
    <dbReference type="NCBI Taxonomy" id="1213867"/>
    <lineage>
        <taxon>Eukaryota</taxon>
        <taxon>Fungi</taxon>
        <taxon>Fungi incertae sedis</taxon>
        <taxon>Mucoromycota</taxon>
        <taxon>Glomeromycotina</taxon>
        <taxon>Glomeromycetes</taxon>
        <taxon>Diversisporales</taxon>
        <taxon>Diversisporaceae</taxon>
        <taxon>Diversispora</taxon>
    </lineage>
</organism>
<dbReference type="Proteomes" id="UP000789706">
    <property type="component" value="Unassembled WGS sequence"/>
</dbReference>
<accession>A0A9N9A6G1</accession>